<dbReference type="Proteomes" id="UP000808337">
    <property type="component" value="Unassembled WGS sequence"/>
</dbReference>
<dbReference type="InterPro" id="IPR002934">
    <property type="entry name" value="Polymerase_NTP_transf_dom"/>
</dbReference>
<reference evidence="4 5" key="1">
    <citation type="submission" date="2020-10" db="EMBL/GenBank/DDBJ databases">
        <title>Connecting structure to function with the recovery of over 1000 high-quality activated sludge metagenome-assembled genomes encoding full-length rRNA genes using long-read sequencing.</title>
        <authorList>
            <person name="Singleton C.M."/>
            <person name="Petriglieri F."/>
            <person name="Kristensen J.M."/>
            <person name="Kirkegaard R.H."/>
            <person name="Michaelsen T.Y."/>
            <person name="Andersen M.H."/>
            <person name="Karst S.M."/>
            <person name="Dueholm M.S."/>
            <person name="Nielsen P.H."/>
            <person name="Albertsen M."/>
        </authorList>
    </citation>
    <scope>NUCLEOTIDE SEQUENCE [LARGE SCALE GENOMIC DNA]</scope>
    <source>
        <strain evidence="4">Ribe_18-Q3-R11-54_MAXAC.273</strain>
    </source>
</reference>
<feature type="domain" description="Polymerase nucleotidyl transferase" evidence="2">
    <location>
        <begin position="31"/>
        <end position="72"/>
    </location>
</feature>
<evidence type="ECO:0000313" key="5">
    <source>
        <dbReference type="Proteomes" id="UP000808337"/>
    </source>
</evidence>
<evidence type="ECO:0000259" key="2">
    <source>
        <dbReference type="Pfam" id="PF01909"/>
    </source>
</evidence>
<proteinExistence type="predicted"/>
<evidence type="ECO:0000256" key="1">
    <source>
        <dbReference type="ARBA" id="ARBA00022679"/>
    </source>
</evidence>
<dbReference type="GO" id="GO:0016779">
    <property type="term" value="F:nucleotidyltransferase activity"/>
    <property type="evidence" value="ECO:0007669"/>
    <property type="project" value="InterPro"/>
</dbReference>
<evidence type="ECO:0000259" key="3">
    <source>
        <dbReference type="Pfam" id="PF13427"/>
    </source>
</evidence>
<keyword evidence="1" id="KW-0808">Transferase</keyword>
<dbReference type="EMBL" id="JADKGY010000033">
    <property type="protein sequence ID" value="MBK9985163.1"/>
    <property type="molecule type" value="Genomic_DNA"/>
</dbReference>
<protein>
    <submittedName>
        <fullName evidence="4">DUF4111 domain-containing protein</fullName>
    </submittedName>
</protein>
<dbReference type="Pfam" id="PF13427">
    <property type="entry name" value="AadA_C"/>
    <property type="match status" value="1"/>
</dbReference>
<dbReference type="Gene3D" id="3.30.460.10">
    <property type="entry name" value="Beta Polymerase, domain 2"/>
    <property type="match status" value="1"/>
</dbReference>
<feature type="domain" description="Adenylyltransferase AadA C-terminal" evidence="3">
    <location>
        <begin position="200"/>
        <end position="248"/>
    </location>
</feature>
<dbReference type="Pfam" id="PF01909">
    <property type="entry name" value="NTP_transf_2"/>
    <property type="match status" value="1"/>
</dbReference>
<dbReference type="InterPro" id="IPR043519">
    <property type="entry name" value="NT_sf"/>
</dbReference>
<gene>
    <name evidence="4" type="ORF">IPP15_22860</name>
</gene>
<dbReference type="AlphaFoldDB" id="A0A9D7T063"/>
<dbReference type="InterPro" id="IPR025184">
    <property type="entry name" value="AadA_C"/>
</dbReference>
<sequence length="290" mass="33450">MHIILFLFPNNPLQSLIPHPANEILSTFSTKILEMESDFVQDIYVTGSLSLHDFHPQKSDIDFVVVCRDLPTGDIVTKLKKIHGAIAKHFPYPELSGHYITSESIESDTPEYSKVLSFHQGRMKYETFDMAPIYLWELRENAITVFGKPNEKLKINITKSNLNKFLYLNINSYWSKWIARHSSFGNRKILLVAFPRFTEWVILGIARQLCTLHTGKIFSKSDAGNYCLQHLPVQYHPIVHQALEIRRDVRTIPGLKSYRISPSLMRANQTIECARYMISIFNASYQKGQS</sequence>
<organism evidence="4 5">
    <name type="scientific">Candidatus Opimibacter skivensis</name>
    <dbReference type="NCBI Taxonomy" id="2982028"/>
    <lineage>
        <taxon>Bacteria</taxon>
        <taxon>Pseudomonadati</taxon>
        <taxon>Bacteroidota</taxon>
        <taxon>Saprospiria</taxon>
        <taxon>Saprospirales</taxon>
        <taxon>Saprospiraceae</taxon>
        <taxon>Candidatus Opimibacter</taxon>
    </lineage>
</organism>
<accession>A0A9D7T063</accession>
<evidence type="ECO:0000313" key="4">
    <source>
        <dbReference type="EMBL" id="MBK9985163.1"/>
    </source>
</evidence>
<comment type="caution">
    <text evidence="4">The sequence shown here is derived from an EMBL/GenBank/DDBJ whole genome shotgun (WGS) entry which is preliminary data.</text>
</comment>
<dbReference type="SUPFAM" id="SSF81301">
    <property type="entry name" value="Nucleotidyltransferase"/>
    <property type="match status" value="1"/>
</dbReference>
<name>A0A9D7T063_9BACT</name>